<evidence type="ECO:0000313" key="7">
    <source>
        <dbReference type="Proteomes" id="UP000198384"/>
    </source>
</evidence>
<keyword evidence="3 6" id="KW-0808">Transferase</keyword>
<keyword evidence="7" id="KW-1185">Reference proteome</keyword>
<gene>
    <name evidence="6" type="ORF">SAMN06265371_103353</name>
</gene>
<evidence type="ECO:0000256" key="1">
    <source>
        <dbReference type="ARBA" id="ARBA00006739"/>
    </source>
</evidence>
<dbReference type="Proteomes" id="UP000198384">
    <property type="component" value="Unassembled WGS sequence"/>
</dbReference>
<dbReference type="Pfam" id="PF00535">
    <property type="entry name" value="Glycos_transf_2"/>
    <property type="match status" value="1"/>
</dbReference>
<organism evidence="6 7">
    <name type="scientific">Lutibacter agarilyticus</name>
    <dbReference type="NCBI Taxonomy" id="1109740"/>
    <lineage>
        <taxon>Bacteria</taxon>
        <taxon>Pseudomonadati</taxon>
        <taxon>Bacteroidota</taxon>
        <taxon>Flavobacteriia</taxon>
        <taxon>Flavobacteriales</taxon>
        <taxon>Flavobacteriaceae</taxon>
        <taxon>Lutibacter</taxon>
    </lineage>
</organism>
<dbReference type="RefSeq" id="WP_089381006.1">
    <property type="nucleotide sequence ID" value="NZ_FZNT01000003.1"/>
</dbReference>
<evidence type="ECO:0000313" key="6">
    <source>
        <dbReference type="EMBL" id="SNR47409.1"/>
    </source>
</evidence>
<reference evidence="6 7" key="1">
    <citation type="submission" date="2017-06" db="EMBL/GenBank/DDBJ databases">
        <authorList>
            <person name="Kim H.J."/>
            <person name="Triplett B.A."/>
        </authorList>
    </citation>
    <scope>NUCLEOTIDE SEQUENCE [LARGE SCALE GENOMIC DNA]</scope>
    <source>
        <strain evidence="6 7">DSM 29150</strain>
    </source>
</reference>
<dbReference type="InterPro" id="IPR029044">
    <property type="entry name" value="Nucleotide-diphossugar_trans"/>
</dbReference>
<dbReference type="SUPFAM" id="SSF53448">
    <property type="entry name" value="Nucleotide-diphospho-sugar transferases"/>
    <property type="match status" value="1"/>
</dbReference>
<comment type="similarity">
    <text evidence="1">Belongs to the glycosyltransferase 2 family.</text>
</comment>
<dbReference type="CDD" id="cd04192">
    <property type="entry name" value="GT_2_like_e"/>
    <property type="match status" value="1"/>
</dbReference>
<keyword evidence="4" id="KW-0472">Membrane</keyword>
<accession>A0A238WNZ7</accession>
<name>A0A238WNZ7_9FLAO</name>
<dbReference type="GO" id="GO:0016757">
    <property type="term" value="F:glycosyltransferase activity"/>
    <property type="evidence" value="ECO:0007669"/>
    <property type="project" value="UniProtKB-KW"/>
</dbReference>
<evidence type="ECO:0000256" key="3">
    <source>
        <dbReference type="ARBA" id="ARBA00022679"/>
    </source>
</evidence>
<evidence type="ECO:0000256" key="4">
    <source>
        <dbReference type="SAM" id="Phobius"/>
    </source>
</evidence>
<keyword evidence="2" id="KW-0328">Glycosyltransferase</keyword>
<dbReference type="PANTHER" id="PTHR43630">
    <property type="entry name" value="POLY-BETA-1,6-N-ACETYL-D-GLUCOSAMINE SYNTHASE"/>
    <property type="match status" value="1"/>
</dbReference>
<feature type="transmembrane region" description="Helical" evidence="4">
    <location>
        <begin position="308"/>
        <end position="328"/>
    </location>
</feature>
<dbReference type="EMBL" id="FZNT01000003">
    <property type="protein sequence ID" value="SNR47409.1"/>
    <property type="molecule type" value="Genomic_DNA"/>
</dbReference>
<feature type="transmembrane region" description="Helical" evidence="4">
    <location>
        <begin position="340"/>
        <end position="363"/>
    </location>
</feature>
<feature type="domain" description="Glycosyltransferase 2-like" evidence="5">
    <location>
        <begin position="41"/>
        <end position="210"/>
    </location>
</feature>
<evidence type="ECO:0000259" key="5">
    <source>
        <dbReference type="Pfam" id="PF00535"/>
    </source>
</evidence>
<dbReference type="PANTHER" id="PTHR43630:SF1">
    <property type="entry name" value="POLY-BETA-1,6-N-ACETYL-D-GLUCOSAMINE SYNTHASE"/>
    <property type="match status" value="1"/>
</dbReference>
<keyword evidence="4" id="KW-0812">Transmembrane</keyword>
<dbReference type="Gene3D" id="3.90.550.10">
    <property type="entry name" value="Spore Coat Polysaccharide Biosynthesis Protein SpsA, Chain A"/>
    <property type="match status" value="1"/>
</dbReference>
<evidence type="ECO:0000256" key="2">
    <source>
        <dbReference type="ARBA" id="ARBA00022676"/>
    </source>
</evidence>
<dbReference type="AlphaFoldDB" id="A0A238WNZ7"/>
<protein>
    <submittedName>
        <fullName evidence="6">Glycosyltransferase, catalytic subunit of cellulose synthase and poly-beta-1,6-N-acetylglucosamine synthase</fullName>
    </submittedName>
</protein>
<proteinExistence type="inferred from homology"/>
<dbReference type="InterPro" id="IPR001173">
    <property type="entry name" value="Glyco_trans_2-like"/>
</dbReference>
<dbReference type="OrthoDB" id="9805625at2"/>
<sequence>MIVFTILIFIVYTLLVLSFMVGFDKIKLTTTTFEKPNNHFSIIIPFRNEAANLKALLQSILELNYPTQLFEILLVNDDSYDDSFAIIETFQHKNSQLHITLIQNNRKTGSPKKDAINTAIENAQFNWLITTDADCEVPKNWLNSFNTFIEEKQPVFISAPVKFQKEKSLLFHFQNLNFISLIGSTIGGFGIKKPFLCNGANLCYRKDIFKKINGFEGNNSIASGDDIFLLEKMFQNYPTKTLFLKSSEAVVSTKAENSWKLFFNQQIRWASKTNAYKNWFSKMVGLAVFTTNLAIVIVGVSLCFTPHNWMFFIAILVHKMFIDVLLIEKTTQFLNAKDSLLYYPLISIAYPLYIVFIASASLLKKYEWKGRIFKQ</sequence>
<keyword evidence="4" id="KW-1133">Transmembrane helix</keyword>
<feature type="transmembrane region" description="Helical" evidence="4">
    <location>
        <begin position="6"/>
        <end position="23"/>
    </location>
</feature>
<feature type="transmembrane region" description="Helical" evidence="4">
    <location>
        <begin position="283"/>
        <end position="302"/>
    </location>
</feature>